<organism evidence="3 4">
    <name type="scientific">Calocera cornea HHB12733</name>
    <dbReference type="NCBI Taxonomy" id="1353952"/>
    <lineage>
        <taxon>Eukaryota</taxon>
        <taxon>Fungi</taxon>
        <taxon>Dikarya</taxon>
        <taxon>Basidiomycota</taxon>
        <taxon>Agaricomycotina</taxon>
        <taxon>Dacrymycetes</taxon>
        <taxon>Dacrymycetales</taxon>
        <taxon>Dacrymycetaceae</taxon>
        <taxon>Calocera</taxon>
    </lineage>
</organism>
<dbReference type="EMBL" id="KV423922">
    <property type="protein sequence ID" value="KZT61587.1"/>
    <property type="molecule type" value="Genomic_DNA"/>
</dbReference>
<dbReference type="Proteomes" id="UP000076842">
    <property type="component" value="Unassembled WGS sequence"/>
</dbReference>
<dbReference type="InterPro" id="IPR013096">
    <property type="entry name" value="Cupin_2"/>
</dbReference>
<evidence type="ECO:0000259" key="2">
    <source>
        <dbReference type="Pfam" id="PF07883"/>
    </source>
</evidence>
<dbReference type="Pfam" id="PF07883">
    <property type="entry name" value="Cupin_2"/>
    <property type="match status" value="1"/>
</dbReference>
<dbReference type="InterPro" id="IPR011051">
    <property type="entry name" value="RmlC_Cupin_sf"/>
</dbReference>
<name>A0A165JAE5_9BASI</name>
<dbReference type="OrthoDB" id="1161823at2759"/>
<keyword evidence="4" id="KW-1185">Reference proteome</keyword>
<evidence type="ECO:0000313" key="4">
    <source>
        <dbReference type="Proteomes" id="UP000076842"/>
    </source>
</evidence>
<dbReference type="InParanoid" id="A0A165JAE5"/>
<accession>A0A165JAE5</accession>
<dbReference type="InterPro" id="IPR014710">
    <property type="entry name" value="RmlC-like_jellyroll"/>
</dbReference>
<dbReference type="Gene3D" id="2.60.120.10">
    <property type="entry name" value="Jelly Rolls"/>
    <property type="match status" value="1"/>
</dbReference>
<feature type="domain" description="Cupin type-2" evidence="2">
    <location>
        <begin position="48"/>
        <end position="115"/>
    </location>
</feature>
<feature type="region of interest" description="Disordered" evidence="1">
    <location>
        <begin position="129"/>
        <end position="162"/>
    </location>
</feature>
<sequence length="162" mass="17851">MFDGPTGGISPEPPAKRMYHFPKVDAIAHSGEDFRRVLWTGENSQFVIMTVPVGGEIGEESHDVDQHLILTSGVARAVVEGENIDIKAGDLCIVPAGAVHNFINTGNEPFQLYTFYAPAEHNWKTVHKTREQGEREEAEGLDEPPKWAIQGLIKKRSGSDSE</sequence>
<evidence type="ECO:0000256" key="1">
    <source>
        <dbReference type="SAM" id="MobiDB-lite"/>
    </source>
</evidence>
<evidence type="ECO:0000313" key="3">
    <source>
        <dbReference type="EMBL" id="KZT61587.1"/>
    </source>
</evidence>
<dbReference type="AlphaFoldDB" id="A0A165JAE5"/>
<protein>
    <submittedName>
        <fullName evidence="3">RmlC-like cupin</fullName>
    </submittedName>
</protein>
<dbReference type="PANTHER" id="PTHR43346:SF1">
    <property type="entry name" value="QUERCETIN 2,3-DIOXYGENASE-RELATED"/>
    <property type="match status" value="1"/>
</dbReference>
<dbReference type="PANTHER" id="PTHR43346">
    <property type="entry name" value="LIGAND BINDING DOMAIN PROTEIN, PUTATIVE (AFU_ORTHOLOGUE AFUA_6G14370)-RELATED"/>
    <property type="match status" value="1"/>
</dbReference>
<reference evidence="3 4" key="1">
    <citation type="journal article" date="2016" name="Mol. Biol. Evol.">
        <title>Comparative Genomics of Early-Diverging Mushroom-Forming Fungi Provides Insights into the Origins of Lignocellulose Decay Capabilities.</title>
        <authorList>
            <person name="Nagy L.G."/>
            <person name="Riley R."/>
            <person name="Tritt A."/>
            <person name="Adam C."/>
            <person name="Daum C."/>
            <person name="Floudas D."/>
            <person name="Sun H."/>
            <person name="Yadav J.S."/>
            <person name="Pangilinan J."/>
            <person name="Larsson K.H."/>
            <person name="Matsuura K."/>
            <person name="Barry K."/>
            <person name="Labutti K."/>
            <person name="Kuo R."/>
            <person name="Ohm R.A."/>
            <person name="Bhattacharya S.S."/>
            <person name="Shirouzu T."/>
            <person name="Yoshinaga Y."/>
            <person name="Martin F.M."/>
            <person name="Grigoriev I.V."/>
            <person name="Hibbett D.S."/>
        </authorList>
    </citation>
    <scope>NUCLEOTIDE SEQUENCE [LARGE SCALE GENOMIC DNA]</scope>
    <source>
        <strain evidence="3 4">HHB12733</strain>
    </source>
</reference>
<dbReference type="CDD" id="cd02223">
    <property type="entry name" value="cupin_Bh2720-like"/>
    <property type="match status" value="1"/>
</dbReference>
<dbReference type="SUPFAM" id="SSF51182">
    <property type="entry name" value="RmlC-like cupins"/>
    <property type="match status" value="1"/>
</dbReference>
<dbReference type="InterPro" id="IPR052538">
    <property type="entry name" value="Flavonoid_dioxygenase-like"/>
</dbReference>
<gene>
    <name evidence="3" type="ORF">CALCODRAFT_522693</name>
</gene>
<proteinExistence type="predicted"/>